<sequence>MGQLLSILFQFLRRNLLMFALIVLVLAAAPWVQREWGHIQRIVGELPALRESVQVVSENQAALADDVARRIGQLSGASIGGLDGEIRRLDAEIAALRQEAAGEGILSAAVAGKDALAARLQQQAMRELRIETRRQAREHLATVRAYAVVMLDRRAAYARLEQLRLAHVSAYQAYLRAHREAVRFRADAGWLARIPGTPHYQQLKQREEAASRLLAANNQAHRDFLAQRTIVERLPAPGSAAVFRVDAQRLADTTAALRAQLAQAEHLARHNRLWQAYQAVLPVLPAALGVLAGWWLLPAALRTLFYFVLAPLAARRPPIVIDARVRHASSLPPEQPDADHALISAVSRRVILAPGDEMLIRPAYCQSIPVGVGANTKLLFDWRHPLTSIAAHLWMLTRLRTSTVAQVVVSSTSDPLDDVALVEIPAGEALVLQPRALVGVICKAEAAPAIRSHWRIGTLHAWLTLQLRYLAFEGPATLIVRGCRGVRMERAAAGRTIGQDATLGFSAHARYATVRAEPFLPYLRGRQPLFHDSFEGSTAWFLYEEVPRNAQASRRRSNPLEVLLDAGLKAFGI</sequence>
<dbReference type="EMBL" id="JAJNOC010000001">
    <property type="protein sequence ID" value="MCD2515732.1"/>
    <property type="molecule type" value="Genomic_DNA"/>
</dbReference>
<keyword evidence="1" id="KW-0472">Membrane</keyword>
<feature type="transmembrane region" description="Helical" evidence="1">
    <location>
        <begin position="279"/>
        <end position="297"/>
    </location>
</feature>
<dbReference type="RefSeq" id="WP_231057029.1">
    <property type="nucleotide sequence ID" value="NZ_JAJNOC010000001.1"/>
</dbReference>
<protein>
    <submittedName>
        <fullName evidence="2">Uncharacterized protein</fullName>
    </submittedName>
</protein>
<comment type="caution">
    <text evidence="2">The sequence shown here is derived from an EMBL/GenBank/DDBJ whole genome shotgun (WGS) entry which is preliminary data.</text>
</comment>
<evidence type="ECO:0000313" key="2">
    <source>
        <dbReference type="EMBL" id="MCD2515732.1"/>
    </source>
</evidence>
<name>A0ABS8Q1W6_9BURK</name>
<evidence type="ECO:0000313" key="3">
    <source>
        <dbReference type="Proteomes" id="UP001179361"/>
    </source>
</evidence>
<proteinExistence type="predicted"/>
<feature type="transmembrane region" description="Helical" evidence="1">
    <location>
        <begin position="12"/>
        <end position="32"/>
    </location>
</feature>
<dbReference type="Proteomes" id="UP001179361">
    <property type="component" value="Unassembled WGS sequence"/>
</dbReference>
<keyword evidence="3" id="KW-1185">Reference proteome</keyword>
<organism evidence="2 3">
    <name type="scientific">Massilia phyllostachyos</name>
    <dbReference type="NCBI Taxonomy" id="2898585"/>
    <lineage>
        <taxon>Bacteria</taxon>
        <taxon>Pseudomonadati</taxon>
        <taxon>Pseudomonadota</taxon>
        <taxon>Betaproteobacteria</taxon>
        <taxon>Burkholderiales</taxon>
        <taxon>Oxalobacteraceae</taxon>
        <taxon>Telluria group</taxon>
        <taxon>Massilia</taxon>
    </lineage>
</organism>
<gene>
    <name evidence="2" type="ORF">LQ564_05325</name>
</gene>
<accession>A0ABS8Q1W6</accession>
<keyword evidence="1" id="KW-0812">Transmembrane</keyword>
<keyword evidence="1" id="KW-1133">Transmembrane helix</keyword>
<reference evidence="2" key="1">
    <citation type="submission" date="2021-11" db="EMBL/GenBank/DDBJ databases">
        <title>The complete genome of Massilia sp sp. G4R7.</title>
        <authorList>
            <person name="Liu L."/>
            <person name="Yue J."/>
            <person name="Yuan J."/>
            <person name="Yang F."/>
            <person name="Li L."/>
        </authorList>
    </citation>
    <scope>NUCLEOTIDE SEQUENCE</scope>
    <source>
        <strain evidence="2">G4R7</strain>
    </source>
</reference>
<evidence type="ECO:0000256" key="1">
    <source>
        <dbReference type="SAM" id="Phobius"/>
    </source>
</evidence>